<keyword evidence="5" id="KW-0372">Hormone</keyword>
<dbReference type="PANTHER" id="PTHR11417">
    <property type="entry name" value="SOMATOTROPIN,PROLACTIN"/>
    <property type="match status" value="1"/>
</dbReference>
<keyword evidence="3" id="KW-0964">Secreted</keyword>
<dbReference type="AlphaFoldDB" id="A0A8T0AQA9"/>
<keyword evidence="4" id="KW-1015">Disulfide bond</keyword>
<gene>
    <name evidence="7" type="ORF">HF521_007996</name>
</gene>
<dbReference type="SUPFAM" id="SSF47266">
    <property type="entry name" value="4-helical cytokines"/>
    <property type="match status" value="1"/>
</dbReference>
<evidence type="ECO:0000256" key="1">
    <source>
        <dbReference type="ARBA" id="ARBA00004613"/>
    </source>
</evidence>
<feature type="chain" id="PRO_5035933614" evidence="6">
    <location>
        <begin position="23"/>
        <end position="223"/>
    </location>
</feature>
<evidence type="ECO:0000313" key="8">
    <source>
        <dbReference type="Proteomes" id="UP000606274"/>
    </source>
</evidence>
<comment type="caution">
    <text evidence="7">The sequence shown here is derived from an EMBL/GenBank/DDBJ whole genome shotgun (WGS) entry which is preliminary data.</text>
</comment>
<evidence type="ECO:0000256" key="5">
    <source>
        <dbReference type="RuleBase" id="RU003618"/>
    </source>
</evidence>
<evidence type="ECO:0000256" key="3">
    <source>
        <dbReference type="ARBA" id="ARBA00022525"/>
    </source>
</evidence>
<evidence type="ECO:0000313" key="7">
    <source>
        <dbReference type="EMBL" id="KAF7694243.1"/>
    </source>
</evidence>
<feature type="signal peptide" evidence="6">
    <location>
        <begin position="1"/>
        <end position="22"/>
    </location>
</feature>
<dbReference type="GO" id="GO:0046427">
    <property type="term" value="P:positive regulation of receptor signaling pathway via JAK-STAT"/>
    <property type="evidence" value="ECO:0007669"/>
    <property type="project" value="TreeGrafter"/>
</dbReference>
<sequence length="223" mass="25350">MSNNQKQVVLLVAFLCLDLCSCVSTVPLCAYGHTGCQLLSLADLFDRVIQHSSRMHGLSSDLHFQLEKYFLPGKNYIRGVYRKCHTSSILTPNVKETAQKLAHEELTEIILKLLMAWKYPLSLLHESMSDQQDFKNLISSKVLEMSSIALELKKGVEKVLEKMQMLGMISDSMNSFTFPEDLFSASGEAMSEHQLLYCFRRDSDKVQNYLKILKCRIVPDDGC</sequence>
<comment type="similarity">
    <text evidence="2 5">Belongs to the somatotropin/prolactin family.</text>
</comment>
<dbReference type="PANTHER" id="PTHR11417:SF33">
    <property type="entry name" value="PROLACTIN LIKE"/>
    <property type="match status" value="1"/>
</dbReference>
<evidence type="ECO:0000256" key="2">
    <source>
        <dbReference type="ARBA" id="ARBA00008474"/>
    </source>
</evidence>
<dbReference type="Pfam" id="PF00103">
    <property type="entry name" value="Hormone_1"/>
    <property type="match status" value="1"/>
</dbReference>
<dbReference type="OrthoDB" id="9946219at2759"/>
<dbReference type="GO" id="GO:0005615">
    <property type="term" value="C:extracellular space"/>
    <property type="evidence" value="ECO:0007669"/>
    <property type="project" value="TreeGrafter"/>
</dbReference>
<comment type="subcellular location">
    <subcellularLocation>
        <location evidence="1 5">Secreted</location>
    </subcellularLocation>
</comment>
<dbReference type="PROSITE" id="PS00338">
    <property type="entry name" value="SOMATOTROPIN_2"/>
    <property type="match status" value="1"/>
</dbReference>
<dbReference type="EMBL" id="JABFDY010000018">
    <property type="protein sequence ID" value="KAF7694243.1"/>
    <property type="molecule type" value="Genomic_DNA"/>
</dbReference>
<evidence type="ECO:0000256" key="4">
    <source>
        <dbReference type="ARBA" id="ARBA00023157"/>
    </source>
</evidence>
<accession>A0A8T0AQA9</accession>
<dbReference type="PROSITE" id="PS00266">
    <property type="entry name" value="SOMATOTROPIN_1"/>
    <property type="match status" value="1"/>
</dbReference>
<dbReference type="GO" id="GO:0005179">
    <property type="term" value="F:hormone activity"/>
    <property type="evidence" value="ECO:0007669"/>
    <property type="project" value="UniProtKB-KW"/>
</dbReference>
<protein>
    <submittedName>
        <fullName evidence="7">Uncharacterized protein</fullName>
    </submittedName>
</protein>
<dbReference type="InterPro" id="IPR001400">
    <property type="entry name" value="Somatotropin/Prolactin"/>
</dbReference>
<dbReference type="Gene3D" id="1.20.1250.10">
    <property type="match status" value="1"/>
</dbReference>
<dbReference type="PRINTS" id="PR00836">
    <property type="entry name" value="SOMATOTROPIN"/>
</dbReference>
<keyword evidence="6" id="KW-0732">Signal</keyword>
<dbReference type="Proteomes" id="UP000606274">
    <property type="component" value="Unassembled WGS sequence"/>
</dbReference>
<keyword evidence="8" id="KW-1185">Reference proteome</keyword>
<dbReference type="GO" id="GO:0031667">
    <property type="term" value="P:response to nutrient levels"/>
    <property type="evidence" value="ECO:0007669"/>
    <property type="project" value="TreeGrafter"/>
</dbReference>
<organism evidence="7 8">
    <name type="scientific">Silurus meridionalis</name>
    <name type="common">Southern catfish</name>
    <name type="synonym">Silurus soldatovi meridionalis</name>
    <dbReference type="NCBI Taxonomy" id="175797"/>
    <lineage>
        <taxon>Eukaryota</taxon>
        <taxon>Metazoa</taxon>
        <taxon>Chordata</taxon>
        <taxon>Craniata</taxon>
        <taxon>Vertebrata</taxon>
        <taxon>Euteleostomi</taxon>
        <taxon>Actinopterygii</taxon>
        <taxon>Neopterygii</taxon>
        <taxon>Teleostei</taxon>
        <taxon>Ostariophysi</taxon>
        <taxon>Siluriformes</taxon>
        <taxon>Siluridae</taxon>
        <taxon>Silurus</taxon>
    </lineage>
</organism>
<dbReference type="InterPro" id="IPR018116">
    <property type="entry name" value="Somatotropin_CS"/>
</dbReference>
<evidence type="ECO:0000256" key="6">
    <source>
        <dbReference type="SAM" id="SignalP"/>
    </source>
</evidence>
<reference evidence="7" key="1">
    <citation type="submission" date="2020-08" db="EMBL/GenBank/DDBJ databases">
        <title>Chromosome-level assembly of Southern catfish (Silurus meridionalis) provides insights into visual adaptation to the nocturnal and benthic lifestyles.</title>
        <authorList>
            <person name="Zhang Y."/>
            <person name="Wang D."/>
            <person name="Peng Z."/>
        </authorList>
    </citation>
    <scope>NUCLEOTIDE SEQUENCE</scope>
    <source>
        <strain evidence="7">SWU-2019-XX</strain>
        <tissue evidence="7">Muscle</tissue>
    </source>
</reference>
<name>A0A8T0AQA9_SILME</name>
<dbReference type="InterPro" id="IPR009079">
    <property type="entry name" value="4_helix_cytokine-like_core"/>
</dbReference>
<proteinExistence type="inferred from homology"/>